<protein>
    <submittedName>
        <fullName evidence="1">DUF922 domain-containing protein</fullName>
    </submittedName>
</protein>
<dbReference type="EMBL" id="CP040449">
    <property type="protein sequence ID" value="QFI54724.1"/>
    <property type="molecule type" value="Genomic_DNA"/>
</dbReference>
<dbReference type="AlphaFoldDB" id="A0A5J6WWN6"/>
<evidence type="ECO:0000313" key="2">
    <source>
        <dbReference type="Proteomes" id="UP000594034"/>
    </source>
</evidence>
<proteinExistence type="predicted"/>
<evidence type="ECO:0000313" key="1">
    <source>
        <dbReference type="EMBL" id="QFI54724.1"/>
    </source>
</evidence>
<dbReference type="InterPro" id="IPR010321">
    <property type="entry name" value="DUF922"/>
</dbReference>
<sequence>MLPSRRPRMKKTGYWLGAWLLLGALPAQGAMVQSESSVQVNFYPITAATARQWLPALGIRAPLVGDVRVLGKASYRLDWQLDLEPSAQGCRLRQVTTRLKGEVALPRWYELETASAHERRDWYALLGALADYEGAQRRLVQDGAWQIGYAIAALPTAVSCPALQEAAWQQGQQELKRVQKALNVQAEQSGHGRRFGAIWPQ</sequence>
<dbReference type="Pfam" id="PF06037">
    <property type="entry name" value="DUF922"/>
    <property type="match status" value="1"/>
</dbReference>
<accession>A0A5J6WWN6</accession>
<organism evidence="1 2">
    <name type="scientific">Aeromonas simiae</name>
    <dbReference type="NCBI Taxonomy" id="218936"/>
    <lineage>
        <taxon>Bacteria</taxon>
        <taxon>Pseudomonadati</taxon>
        <taxon>Pseudomonadota</taxon>
        <taxon>Gammaproteobacteria</taxon>
        <taxon>Aeromonadales</taxon>
        <taxon>Aeromonadaceae</taxon>
        <taxon>Aeromonas</taxon>
    </lineage>
</organism>
<keyword evidence="2" id="KW-1185">Reference proteome</keyword>
<dbReference type="KEGG" id="asim:FE240_08480"/>
<dbReference type="Proteomes" id="UP000594034">
    <property type="component" value="Chromosome"/>
</dbReference>
<reference evidence="1 2" key="1">
    <citation type="submission" date="2019-05" db="EMBL/GenBank/DDBJ databases">
        <title>OXA-830, a novel chromosomally encoded expanded-spectrum class D beta-lactamase in Aeromonas simiae.</title>
        <authorList>
            <person name="Zhou W."/>
            <person name="Chen Q."/>
        </authorList>
    </citation>
    <scope>NUCLEOTIDE SEQUENCE [LARGE SCALE GENOMIC DNA]</scope>
    <source>
        <strain evidence="1 2">A6</strain>
    </source>
</reference>
<name>A0A5J6WWN6_9GAMM</name>
<gene>
    <name evidence="1" type="ORF">FE240_08480</name>
</gene>